<keyword evidence="7 10" id="KW-0472">Membrane</keyword>
<feature type="transmembrane region" description="Helical" evidence="10">
    <location>
        <begin position="365"/>
        <end position="390"/>
    </location>
</feature>
<dbReference type="GO" id="GO:0005886">
    <property type="term" value="C:plasma membrane"/>
    <property type="evidence" value="ECO:0007669"/>
    <property type="project" value="UniProtKB-SubCell"/>
</dbReference>
<dbReference type="EMBL" id="KK107250">
    <property type="protein sequence ID" value="EZA54447.1"/>
    <property type="molecule type" value="Genomic_DNA"/>
</dbReference>
<evidence type="ECO:0000313" key="12">
    <source>
        <dbReference type="Proteomes" id="UP000053097"/>
    </source>
</evidence>
<comment type="subcellular location">
    <subcellularLocation>
        <location evidence="1 10">Cell membrane</location>
        <topology evidence="1 10">Multi-pass membrane protein</topology>
    </subcellularLocation>
</comment>
<keyword evidence="12" id="KW-1185">Reference proteome</keyword>
<organism evidence="11 12">
    <name type="scientific">Ooceraea biroi</name>
    <name type="common">Clonal raider ant</name>
    <name type="synonym">Cerapachys biroi</name>
    <dbReference type="NCBI Taxonomy" id="2015173"/>
    <lineage>
        <taxon>Eukaryota</taxon>
        <taxon>Metazoa</taxon>
        <taxon>Ecdysozoa</taxon>
        <taxon>Arthropoda</taxon>
        <taxon>Hexapoda</taxon>
        <taxon>Insecta</taxon>
        <taxon>Pterygota</taxon>
        <taxon>Neoptera</taxon>
        <taxon>Endopterygota</taxon>
        <taxon>Hymenoptera</taxon>
        <taxon>Apocrita</taxon>
        <taxon>Aculeata</taxon>
        <taxon>Formicoidea</taxon>
        <taxon>Formicidae</taxon>
        <taxon>Dorylinae</taxon>
        <taxon>Ooceraea</taxon>
    </lineage>
</organism>
<dbReference type="GO" id="GO:0004984">
    <property type="term" value="F:olfactory receptor activity"/>
    <property type="evidence" value="ECO:0007669"/>
    <property type="project" value="InterPro"/>
</dbReference>
<keyword evidence="6 10" id="KW-1133">Transmembrane helix</keyword>
<dbReference type="OrthoDB" id="7696577at2759"/>
<keyword evidence="3 10" id="KW-0716">Sensory transduction</keyword>
<dbReference type="AlphaFoldDB" id="A0A026WEF5"/>
<dbReference type="PANTHER" id="PTHR21137:SF35">
    <property type="entry name" value="ODORANT RECEPTOR 19A-RELATED"/>
    <property type="match status" value="1"/>
</dbReference>
<name>A0A026WEF5_OOCBI</name>
<accession>A0A026WEF5</accession>
<dbReference type="Proteomes" id="UP000053097">
    <property type="component" value="Unassembled WGS sequence"/>
</dbReference>
<reference evidence="11 12" key="1">
    <citation type="journal article" date="2014" name="Curr. Biol.">
        <title>The genome of the clonal raider ant Cerapachys biroi.</title>
        <authorList>
            <person name="Oxley P.R."/>
            <person name="Ji L."/>
            <person name="Fetter-Pruneda I."/>
            <person name="McKenzie S.K."/>
            <person name="Li C."/>
            <person name="Hu H."/>
            <person name="Zhang G."/>
            <person name="Kronauer D.J."/>
        </authorList>
    </citation>
    <scope>NUCLEOTIDE SEQUENCE [LARGE SCALE GENOMIC DNA]</scope>
</reference>
<dbReference type="GO" id="GO:0005549">
    <property type="term" value="F:odorant binding"/>
    <property type="evidence" value="ECO:0007669"/>
    <property type="project" value="InterPro"/>
</dbReference>
<evidence type="ECO:0000256" key="4">
    <source>
        <dbReference type="ARBA" id="ARBA00022692"/>
    </source>
</evidence>
<proteinExistence type="inferred from homology"/>
<feature type="transmembrane region" description="Helical" evidence="10">
    <location>
        <begin position="120"/>
        <end position="153"/>
    </location>
</feature>
<evidence type="ECO:0000256" key="7">
    <source>
        <dbReference type="ARBA" id="ARBA00023136"/>
    </source>
</evidence>
<gene>
    <name evidence="11" type="ORF">X777_05685</name>
</gene>
<feature type="transmembrane region" description="Helical" evidence="10">
    <location>
        <begin position="265"/>
        <end position="286"/>
    </location>
</feature>
<comment type="similarity">
    <text evidence="10">Belongs to the insect chemoreceptor superfamily. Heteromeric odorant receptor channel (TC 1.A.69) family.</text>
</comment>
<feature type="transmembrane region" description="Helical" evidence="10">
    <location>
        <begin position="298"/>
        <end position="316"/>
    </location>
</feature>
<dbReference type="Pfam" id="PF02949">
    <property type="entry name" value="7tm_6"/>
    <property type="match status" value="1"/>
</dbReference>
<evidence type="ECO:0000256" key="8">
    <source>
        <dbReference type="ARBA" id="ARBA00023170"/>
    </source>
</evidence>
<evidence type="ECO:0000256" key="5">
    <source>
        <dbReference type="ARBA" id="ARBA00022725"/>
    </source>
</evidence>
<evidence type="ECO:0000313" key="11">
    <source>
        <dbReference type="EMBL" id="EZA54447.1"/>
    </source>
</evidence>
<evidence type="ECO:0000256" key="3">
    <source>
        <dbReference type="ARBA" id="ARBA00022606"/>
    </source>
</evidence>
<dbReference type="GO" id="GO:0007165">
    <property type="term" value="P:signal transduction"/>
    <property type="evidence" value="ECO:0007669"/>
    <property type="project" value="UniProtKB-KW"/>
</dbReference>
<keyword evidence="4 10" id="KW-0812">Transmembrane</keyword>
<keyword evidence="5 10" id="KW-0552">Olfaction</keyword>
<evidence type="ECO:0000256" key="9">
    <source>
        <dbReference type="ARBA" id="ARBA00023224"/>
    </source>
</evidence>
<keyword evidence="8 10" id="KW-0675">Receptor</keyword>
<keyword evidence="9 10" id="KW-0807">Transducer</keyword>
<dbReference type="PANTHER" id="PTHR21137">
    <property type="entry name" value="ODORANT RECEPTOR"/>
    <property type="match status" value="1"/>
</dbReference>
<feature type="transmembrane region" description="Helical" evidence="10">
    <location>
        <begin position="64"/>
        <end position="83"/>
    </location>
</feature>
<evidence type="ECO:0000256" key="10">
    <source>
        <dbReference type="RuleBase" id="RU351113"/>
    </source>
</evidence>
<evidence type="ECO:0000256" key="1">
    <source>
        <dbReference type="ARBA" id="ARBA00004651"/>
    </source>
</evidence>
<evidence type="ECO:0000256" key="6">
    <source>
        <dbReference type="ARBA" id="ARBA00022989"/>
    </source>
</evidence>
<feature type="transmembrane region" description="Helical" evidence="10">
    <location>
        <begin position="174"/>
        <end position="194"/>
    </location>
</feature>
<sequence length="394" mass="45647">MISIVEHFRLHRTFLLVIGIWPYNQSKFVELQFSLFFAVPHSFIIFQLTSFITSECTVDLIIKILSTIFFFLICEVHHTSFWINAYTVKCFVERLQHVCNDIKDENEIAIIEKYGNSAEYITIILTLFAVCCVIIITVLPFLPWILGTFLLANESRPFHNMLIVTEYFVDKEKHFYLIILHTYASIYIGVTAMVGGGMMLASYLKHICGLFSIASYRMEQTIMLNSHEKANGRNEMEMNKKLRHAVDVHRTAIELSEFFMSNFNGTYICLIVIAVICLCLNLYEVFQTTLLRGNVEEILLHLIFASAIVLYTFVANYTGEEIMHHYNDMFSMAYSVQWYTAPIRIQRLILFLLQRSCKVYRLKIAGIFITSLEGFASLSTASLSYFTVIYSTRE</sequence>
<evidence type="ECO:0000256" key="2">
    <source>
        <dbReference type="ARBA" id="ARBA00022475"/>
    </source>
</evidence>
<keyword evidence="2" id="KW-1003">Cell membrane</keyword>
<protein>
    <recommendedName>
        <fullName evidence="10">Odorant receptor</fullName>
    </recommendedName>
</protein>
<feature type="transmembrane region" description="Helical" evidence="10">
    <location>
        <begin position="31"/>
        <end position="52"/>
    </location>
</feature>
<dbReference type="InterPro" id="IPR004117">
    <property type="entry name" value="7tm6_olfct_rcpt"/>
</dbReference>